<evidence type="ECO:0000256" key="11">
    <source>
        <dbReference type="ARBA" id="ARBA00023236"/>
    </source>
</evidence>
<dbReference type="InterPro" id="IPR006199">
    <property type="entry name" value="LexA_DNA-bd_dom"/>
</dbReference>
<keyword evidence="5 12" id="KW-0378">Hydrolase</keyword>
<dbReference type="InterPro" id="IPR050077">
    <property type="entry name" value="LexA_repressor"/>
</dbReference>
<dbReference type="GO" id="GO:0045892">
    <property type="term" value="P:negative regulation of DNA-templated transcription"/>
    <property type="evidence" value="ECO:0007669"/>
    <property type="project" value="InterPro"/>
</dbReference>
<evidence type="ECO:0000256" key="5">
    <source>
        <dbReference type="ARBA" id="ARBA00022801"/>
    </source>
</evidence>
<evidence type="ECO:0000259" key="14">
    <source>
        <dbReference type="Pfam" id="PF01726"/>
    </source>
</evidence>
<dbReference type="InterPro" id="IPR006200">
    <property type="entry name" value="LexA"/>
</dbReference>
<dbReference type="GO" id="GO:0003677">
    <property type="term" value="F:DNA binding"/>
    <property type="evidence" value="ECO:0007669"/>
    <property type="project" value="UniProtKB-KW"/>
</dbReference>
<keyword evidence="4" id="KW-0227">DNA damage</keyword>
<feature type="domain" description="Peptidase S24/S26A/S26B/S26C" evidence="13">
    <location>
        <begin position="70"/>
        <end position="177"/>
    </location>
</feature>
<dbReference type="PANTHER" id="PTHR33516">
    <property type="entry name" value="LEXA REPRESSOR"/>
    <property type="match status" value="1"/>
</dbReference>
<dbReference type="Proteomes" id="UP000051012">
    <property type="component" value="Unassembled WGS sequence"/>
</dbReference>
<keyword evidence="6 12" id="KW-0068">Autocatalytic cleavage</keyword>
<name>A0A0S7YES3_UNCT6</name>
<dbReference type="SUPFAM" id="SSF46785">
    <property type="entry name" value="Winged helix' DNA-binding domain"/>
    <property type="match status" value="1"/>
</dbReference>
<keyword evidence="2" id="KW-0678">Repressor</keyword>
<keyword evidence="11" id="KW-0742">SOS response</keyword>
<reference evidence="15 16" key="1">
    <citation type="journal article" date="2015" name="Microbiome">
        <title>Genomic resolution of linkages in carbon, nitrogen, and sulfur cycling among widespread estuary sediment bacteria.</title>
        <authorList>
            <person name="Baker B.J."/>
            <person name="Lazar C.S."/>
            <person name="Teske A.P."/>
            <person name="Dick G.J."/>
        </authorList>
    </citation>
    <scope>NUCLEOTIDE SEQUENCE [LARGE SCALE GENOMIC DNA]</scope>
    <source>
        <strain evidence="15">DG_78</strain>
    </source>
</reference>
<dbReference type="CDD" id="cd06529">
    <property type="entry name" value="S24_LexA-like"/>
    <property type="match status" value="1"/>
</dbReference>
<dbReference type="SUPFAM" id="SSF51306">
    <property type="entry name" value="LexA/Signal peptidase"/>
    <property type="match status" value="1"/>
</dbReference>
<evidence type="ECO:0000256" key="3">
    <source>
        <dbReference type="ARBA" id="ARBA00022705"/>
    </source>
</evidence>
<keyword evidence="7" id="KW-0805">Transcription regulation</keyword>
<dbReference type="PRINTS" id="PR00726">
    <property type="entry name" value="LEXASERPTASE"/>
</dbReference>
<dbReference type="PANTHER" id="PTHR33516:SF2">
    <property type="entry name" value="LEXA REPRESSOR-RELATED"/>
    <property type="match status" value="1"/>
</dbReference>
<keyword evidence="3" id="KW-0235">DNA replication</keyword>
<evidence type="ECO:0000256" key="4">
    <source>
        <dbReference type="ARBA" id="ARBA00022763"/>
    </source>
</evidence>
<dbReference type="GO" id="GO:0004252">
    <property type="term" value="F:serine-type endopeptidase activity"/>
    <property type="evidence" value="ECO:0007669"/>
    <property type="project" value="InterPro"/>
</dbReference>
<evidence type="ECO:0000313" key="15">
    <source>
        <dbReference type="EMBL" id="KPJ73281.1"/>
    </source>
</evidence>
<evidence type="ECO:0000256" key="6">
    <source>
        <dbReference type="ARBA" id="ARBA00022813"/>
    </source>
</evidence>
<comment type="caution">
    <text evidence="15">The sequence shown here is derived from an EMBL/GenBank/DDBJ whole genome shotgun (WGS) entry which is preliminary data.</text>
</comment>
<evidence type="ECO:0000256" key="10">
    <source>
        <dbReference type="ARBA" id="ARBA00023204"/>
    </source>
</evidence>
<dbReference type="GO" id="GO:0009432">
    <property type="term" value="P:SOS response"/>
    <property type="evidence" value="ECO:0007669"/>
    <property type="project" value="UniProtKB-KW"/>
</dbReference>
<sequence length="183" mass="20104">MKTKEKILTVIQDFVDDYGYPPSIREIAKKVGLKSTKGIKVHLDNLAKQGLIHKVSGQARSIRIKPKSLPIVGRVAAGLPELAFEEIEGYFNPSQWRGCFLLKVNGDSMIGAHIYAGDLVVVKPGTEVFNNDIVVAHAEGETTVKRLKKLGNAFVLKPENTAYPVVRGKFDIIGKVIGVIRKI</sequence>
<dbReference type="Gene3D" id="2.10.109.10">
    <property type="entry name" value="Umud Fragment, subunit A"/>
    <property type="match status" value="1"/>
</dbReference>
<dbReference type="GO" id="GO:0006281">
    <property type="term" value="P:DNA repair"/>
    <property type="evidence" value="ECO:0007669"/>
    <property type="project" value="UniProtKB-KW"/>
</dbReference>
<dbReference type="NCBIfam" id="TIGR00498">
    <property type="entry name" value="lexA"/>
    <property type="match status" value="1"/>
</dbReference>
<keyword evidence="9" id="KW-0804">Transcription</keyword>
<dbReference type="PATRIC" id="fig|1703772.3.peg.1368"/>
<dbReference type="EMBL" id="LJNI01000037">
    <property type="protein sequence ID" value="KPJ73281.1"/>
    <property type="molecule type" value="Genomic_DNA"/>
</dbReference>
<organism evidence="15 16">
    <name type="scientific">candidate division TA06 bacterium DG_78</name>
    <dbReference type="NCBI Taxonomy" id="1703772"/>
    <lineage>
        <taxon>Bacteria</taxon>
        <taxon>Bacteria division TA06</taxon>
    </lineage>
</organism>
<evidence type="ECO:0000256" key="9">
    <source>
        <dbReference type="ARBA" id="ARBA00023163"/>
    </source>
</evidence>
<comment type="similarity">
    <text evidence="1 12">Belongs to the peptidase S24 family.</text>
</comment>
<accession>A0A0S7YES3</accession>
<evidence type="ECO:0000256" key="7">
    <source>
        <dbReference type="ARBA" id="ARBA00023015"/>
    </source>
</evidence>
<dbReference type="AlphaFoldDB" id="A0A0S7YES3"/>
<feature type="domain" description="LexA repressor DNA-binding" evidence="14">
    <location>
        <begin position="5"/>
        <end position="60"/>
    </location>
</feature>
<keyword evidence="8" id="KW-0238">DNA-binding</keyword>
<keyword evidence="10" id="KW-0234">DNA repair</keyword>
<dbReference type="GO" id="GO:0006260">
    <property type="term" value="P:DNA replication"/>
    <property type="evidence" value="ECO:0007669"/>
    <property type="project" value="UniProtKB-KW"/>
</dbReference>
<dbReference type="GO" id="GO:0006508">
    <property type="term" value="P:proteolysis"/>
    <property type="evidence" value="ECO:0007669"/>
    <property type="project" value="InterPro"/>
</dbReference>
<evidence type="ECO:0000256" key="8">
    <source>
        <dbReference type="ARBA" id="ARBA00023125"/>
    </source>
</evidence>
<dbReference type="Pfam" id="PF01726">
    <property type="entry name" value="LexA_DNA_bind"/>
    <property type="match status" value="1"/>
</dbReference>
<dbReference type="InterPro" id="IPR036388">
    <property type="entry name" value="WH-like_DNA-bd_sf"/>
</dbReference>
<proteinExistence type="inferred from homology"/>
<evidence type="ECO:0000256" key="2">
    <source>
        <dbReference type="ARBA" id="ARBA00022491"/>
    </source>
</evidence>
<evidence type="ECO:0000313" key="16">
    <source>
        <dbReference type="Proteomes" id="UP000051012"/>
    </source>
</evidence>
<dbReference type="InterPro" id="IPR036390">
    <property type="entry name" value="WH_DNA-bd_sf"/>
</dbReference>
<gene>
    <name evidence="15" type="ORF">AMJ52_04010</name>
</gene>
<dbReference type="InterPro" id="IPR006197">
    <property type="entry name" value="Peptidase_S24_LexA"/>
</dbReference>
<protein>
    <recommendedName>
        <fullName evidence="17">LexA repressor</fullName>
    </recommendedName>
</protein>
<dbReference type="InterPro" id="IPR015927">
    <property type="entry name" value="Peptidase_S24_S26A/B/C"/>
</dbReference>
<dbReference type="InterPro" id="IPR036286">
    <property type="entry name" value="LexA/Signal_pep-like_sf"/>
</dbReference>
<dbReference type="Pfam" id="PF00717">
    <property type="entry name" value="Peptidase_S24"/>
    <property type="match status" value="1"/>
</dbReference>
<dbReference type="InterPro" id="IPR039418">
    <property type="entry name" value="LexA-like"/>
</dbReference>
<evidence type="ECO:0000259" key="13">
    <source>
        <dbReference type="Pfam" id="PF00717"/>
    </source>
</evidence>
<evidence type="ECO:0000256" key="12">
    <source>
        <dbReference type="RuleBase" id="RU003991"/>
    </source>
</evidence>
<evidence type="ECO:0008006" key="17">
    <source>
        <dbReference type="Google" id="ProtNLM"/>
    </source>
</evidence>
<evidence type="ECO:0000256" key="1">
    <source>
        <dbReference type="ARBA" id="ARBA00007484"/>
    </source>
</evidence>
<dbReference type="Gene3D" id="1.10.10.10">
    <property type="entry name" value="Winged helix-like DNA-binding domain superfamily/Winged helix DNA-binding domain"/>
    <property type="match status" value="1"/>
</dbReference>